<dbReference type="GeneID" id="112279097"/>
<comment type="similarity">
    <text evidence="1">Belongs to the 'GDSL' lipolytic enzyme family.</text>
</comment>
<reference evidence="2 4" key="2">
    <citation type="journal article" date="2018" name="Plant J.">
        <title>The Physcomitrella patens chromosome-scale assembly reveals moss genome structure and evolution.</title>
        <authorList>
            <person name="Lang D."/>
            <person name="Ullrich K.K."/>
            <person name="Murat F."/>
            <person name="Fuchs J."/>
            <person name="Jenkins J."/>
            <person name="Haas F.B."/>
            <person name="Piednoel M."/>
            <person name="Gundlach H."/>
            <person name="Van Bel M."/>
            <person name="Meyberg R."/>
            <person name="Vives C."/>
            <person name="Morata J."/>
            <person name="Symeonidi A."/>
            <person name="Hiss M."/>
            <person name="Muchero W."/>
            <person name="Kamisugi Y."/>
            <person name="Saleh O."/>
            <person name="Blanc G."/>
            <person name="Decker E.L."/>
            <person name="van Gessel N."/>
            <person name="Grimwood J."/>
            <person name="Hayes R.D."/>
            <person name="Graham S.W."/>
            <person name="Gunter L.E."/>
            <person name="McDaniel S.F."/>
            <person name="Hoernstein S.N.W."/>
            <person name="Larsson A."/>
            <person name="Li F.W."/>
            <person name="Perroud P.F."/>
            <person name="Phillips J."/>
            <person name="Ranjan P."/>
            <person name="Rokshar D.S."/>
            <person name="Rothfels C.J."/>
            <person name="Schneider L."/>
            <person name="Shu S."/>
            <person name="Stevenson D.W."/>
            <person name="Thummler F."/>
            <person name="Tillich M."/>
            <person name="Villarreal Aguilar J.C."/>
            <person name="Widiez T."/>
            <person name="Wong G.K."/>
            <person name="Wymore A."/>
            <person name="Zhang Y."/>
            <person name="Zimmer A.D."/>
            <person name="Quatrano R.S."/>
            <person name="Mayer K.F.X."/>
            <person name="Goodstein D."/>
            <person name="Casacuberta J.M."/>
            <person name="Vandepoele K."/>
            <person name="Reski R."/>
            <person name="Cuming A.C."/>
            <person name="Tuskan G.A."/>
            <person name="Maumus F."/>
            <person name="Salse J."/>
            <person name="Schmutz J."/>
            <person name="Rensing S.A."/>
        </authorList>
    </citation>
    <scope>NUCLEOTIDE SEQUENCE [LARGE SCALE GENOMIC DNA]</scope>
    <source>
        <strain evidence="3 4">cv. Gransden 2004</strain>
    </source>
</reference>
<dbReference type="InterPro" id="IPR036514">
    <property type="entry name" value="SGNH_hydro_sf"/>
</dbReference>
<reference evidence="3" key="3">
    <citation type="submission" date="2020-12" db="UniProtKB">
        <authorList>
            <consortium name="EnsemblPlants"/>
        </authorList>
    </citation>
    <scope>IDENTIFICATION</scope>
</reference>
<keyword evidence="4" id="KW-1185">Reference proteome</keyword>
<dbReference type="Pfam" id="PF00657">
    <property type="entry name" value="Lipase_GDSL"/>
    <property type="match status" value="1"/>
</dbReference>
<dbReference type="OrthoDB" id="1600564at2759"/>
<organism evidence="2">
    <name type="scientific">Physcomitrium patens</name>
    <name type="common">Spreading-leaved earth moss</name>
    <name type="synonym">Physcomitrella patens</name>
    <dbReference type="NCBI Taxonomy" id="3218"/>
    <lineage>
        <taxon>Eukaryota</taxon>
        <taxon>Viridiplantae</taxon>
        <taxon>Streptophyta</taxon>
        <taxon>Embryophyta</taxon>
        <taxon>Bryophyta</taxon>
        <taxon>Bryophytina</taxon>
        <taxon>Bryopsida</taxon>
        <taxon>Funariidae</taxon>
        <taxon>Funariales</taxon>
        <taxon>Funariaceae</taxon>
        <taxon>Physcomitrium</taxon>
    </lineage>
</organism>
<dbReference type="EnsemblPlants" id="Pp3c2_2900V3.2">
    <property type="protein sequence ID" value="Pp3c2_2900V3.2"/>
    <property type="gene ID" value="Pp3c2_2900"/>
</dbReference>
<dbReference type="HOGENOM" id="CLU_015101_2_1_1"/>
<dbReference type="Proteomes" id="UP000006727">
    <property type="component" value="Chromosome 2"/>
</dbReference>
<accession>A9RFU3</accession>
<sequence>MVFNCGSGTDKYREYDSMDARRVAGCAKLHLSLVLLILVFGQSATAFVCPDYIYVFGDSLTDVGNAHAELPIFNTVTNYNYGMSYSFPDRPCERTRFSDGRLLIDYTAQAFGVPFLQPYSRHLHSSAYKHGVNFAYSGGTAKFTPIPFPTFFLEREVENYFKFRASYSGPFVNVSTALHMIPEIGANDYIYAFTLGLSPAEANAKLDGLILRAIERTVEKLHAGGARFFYIFNLPPVGCTPFMLTLFSHRSPKDQFGCLSAHNSVIEIANGKLKAAVDEYRRKWPDTIFLHYDSYGAALEVIQTGPAKYGIDADGFRACCGGGGPYNFNPFVLCGSGKIANVCPDPEHKLFWDFIHPTEAFFRVMATFALSGQYVDGPPEVANLKAACNLDFSSFAQSIPNSPSCPRDTAVT</sequence>
<proteinExistence type="inferred from homology"/>
<name>A9RFU3_PHYPA</name>
<dbReference type="KEGG" id="ppp:112279097"/>
<evidence type="ECO:0000313" key="4">
    <source>
        <dbReference type="Proteomes" id="UP000006727"/>
    </source>
</evidence>
<gene>
    <name evidence="3" type="primary">LOC112279097</name>
    <name evidence="2" type="ORF">PHYPA_002123</name>
</gene>
<dbReference type="PANTHER" id="PTHR22835">
    <property type="entry name" value="ZINC FINGER FYVE DOMAIN CONTAINING PROTEIN"/>
    <property type="match status" value="1"/>
</dbReference>
<dbReference type="GO" id="GO:0016788">
    <property type="term" value="F:hydrolase activity, acting on ester bonds"/>
    <property type="evidence" value="ECO:0007669"/>
    <property type="project" value="InterPro"/>
</dbReference>
<dbReference type="AlphaFoldDB" id="A9RFU3"/>
<dbReference type="PaxDb" id="3218-PP1S7_63V6.1"/>
<dbReference type="RefSeq" id="XP_024368979.1">
    <property type="nucleotide sequence ID" value="XM_024513211.2"/>
</dbReference>
<dbReference type="InterPro" id="IPR001087">
    <property type="entry name" value="GDSL"/>
</dbReference>
<evidence type="ECO:0000313" key="2">
    <source>
        <dbReference type="EMBL" id="PNR59332.1"/>
    </source>
</evidence>
<dbReference type="Gramene" id="Pp3c2_2900V3.1">
    <property type="protein sequence ID" value="Pp3c2_2900V3.1"/>
    <property type="gene ID" value="Pp3c2_2900"/>
</dbReference>
<evidence type="ECO:0000313" key="3">
    <source>
        <dbReference type="EnsemblPlants" id="Pp3c2_2900V3.1"/>
    </source>
</evidence>
<dbReference type="PANTHER" id="PTHR22835:SF659">
    <property type="entry name" value="GDSL LIPASE_ACYLHYDROLASE, PUTATIVE (AFU_ORTHOLOGUE AFUA_2G00510)-RELATED"/>
    <property type="match status" value="1"/>
</dbReference>
<dbReference type="STRING" id="3218.A9RFU3"/>
<dbReference type="Gene3D" id="3.40.50.1110">
    <property type="entry name" value="SGNH hydrolase"/>
    <property type="match status" value="1"/>
</dbReference>
<protein>
    <submittedName>
        <fullName evidence="2 3">Uncharacterized protein</fullName>
    </submittedName>
</protein>
<dbReference type="EMBL" id="ABEU02000002">
    <property type="protein sequence ID" value="PNR59332.1"/>
    <property type="molecule type" value="Genomic_DNA"/>
</dbReference>
<dbReference type="SUPFAM" id="SSF52266">
    <property type="entry name" value="SGNH hydrolase"/>
    <property type="match status" value="1"/>
</dbReference>
<dbReference type="Gramene" id="Pp3c2_2900V3.2">
    <property type="protein sequence ID" value="Pp3c2_2900V3.2"/>
    <property type="gene ID" value="Pp3c2_2900"/>
</dbReference>
<reference evidence="2 4" key="1">
    <citation type="journal article" date="2008" name="Science">
        <title>The Physcomitrella genome reveals evolutionary insights into the conquest of land by plants.</title>
        <authorList>
            <person name="Rensing S."/>
            <person name="Lang D."/>
            <person name="Zimmer A."/>
            <person name="Terry A."/>
            <person name="Salamov A."/>
            <person name="Shapiro H."/>
            <person name="Nishiyama T."/>
            <person name="Perroud P.-F."/>
            <person name="Lindquist E."/>
            <person name="Kamisugi Y."/>
            <person name="Tanahashi T."/>
            <person name="Sakakibara K."/>
            <person name="Fujita T."/>
            <person name="Oishi K."/>
            <person name="Shin-I T."/>
            <person name="Kuroki Y."/>
            <person name="Toyoda A."/>
            <person name="Suzuki Y."/>
            <person name="Hashimoto A."/>
            <person name="Yamaguchi K."/>
            <person name="Sugano A."/>
            <person name="Kohara Y."/>
            <person name="Fujiyama A."/>
            <person name="Anterola A."/>
            <person name="Aoki S."/>
            <person name="Ashton N."/>
            <person name="Barbazuk W.B."/>
            <person name="Barker E."/>
            <person name="Bennetzen J."/>
            <person name="Bezanilla M."/>
            <person name="Blankenship R."/>
            <person name="Cho S.H."/>
            <person name="Dutcher S."/>
            <person name="Estelle M."/>
            <person name="Fawcett J.A."/>
            <person name="Gundlach H."/>
            <person name="Hanada K."/>
            <person name="Heyl A."/>
            <person name="Hicks K.A."/>
            <person name="Hugh J."/>
            <person name="Lohr M."/>
            <person name="Mayer K."/>
            <person name="Melkozernov A."/>
            <person name="Murata T."/>
            <person name="Nelson D."/>
            <person name="Pils B."/>
            <person name="Prigge M."/>
            <person name="Reiss B."/>
            <person name="Renner T."/>
            <person name="Rombauts S."/>
            <person name="Rushton P."/>
            <person name="Sanderfoot A."/>
            <person name="Schween G."/>
            <person name="Shiu S.-H."/>
            <person name="Stueber K."/>
            <person name="Theodoulou F.L."/>
            <person name="Tu H."/>
            <person name="Van de Peer Y."/>
            <person name="Verrier P.J."/>
            <person name="Waters E."/>
            <person name="Wood A."/>
            <person name="Yang L."/>
            <person name="Cove D."/>
            <person name="Cuming A."/>
            <person name="Hasebe M."/>
            <person name="Lucas S."/>
            <person name="Mishler D.B."/>
            <person name="Reski R."/>
            <person name="Grigoriev I."/>
            <person name="Quatrano R.S."/>
            <person name="Boore J.L."/>
        </authorList>
    </citation>
    <scope>NUCLEOTIDE SEQUENCE [LARGE SCALE GENOMIC DNA]</scope>
    <source>
        <strain evidence="3 4">cv. Gransden 2004</strain>
    </source>
</reference>
<evidence type="ECO:0000256" key="1">
    <source>
        <dbReference type="ARBA" id="ARBA00008668"/>
    </source>
</evidence>
<dbReference type="EnsemblPlants" id="Pp3c2_2900V3.1">
    <property type="protein sequence ID" value="Pp3c2_2900V3.1"/>
    <property type="gene ID" value="Pp3c2_2900"/>
</dbReference>